<accession>A0A9W7FMP4</accession>
<evidence type="ECO:0000313" key="2">
    <source>
        <dbReference type="Proteomes" id="UP001165160"/>
    </source>
</evidence>
<protein>
    <submittedName>
        <fullName evidence="1">Uncharacterized protein</fullName>
    </submittedName>
</protein>
<keyword evidence="2" id="KW-1185">Reference proteome</keyword>
<dbReference type="Proteomes" id="UP001165160">
    <property type="component" value="Unassembled WGS sequence"/>
</dbReference>
<comment type="caution">
    <text evidence="1">The sequence shown here is derived from an EMBL/GenBank/DDBJ whole genome shotgun (WGS) entry which is preliminary data.</text>
</comment>
<reference evidence="2" key="1">
    <citation type="journal article" date="2023" name="Commun. Biol.">
        <title>Genome analysis of Parmales, the sister group of diatoms, reveals the evolutionary specialization of diatoms from phago-mixotrophs to photoautotrophs.</title>
        <authorList>
            <person name="Ban H."/>
            <person name="Sato S."/>
            <person name="Yoshikawa S."/>
            <person name="Yamada K."/>
            <person name="Nakamura Y."/>
            <person name="Ichinomiya M."/>
            <person name="Sato N."/>
            <person name="Blanc-Mathieu R."/>
            <person name="Endo H."/>
            <person name="Kuwata A."/>
            <person name="Ogata H."/>
        </authorList>
    </citation>
    <scope>NUCLEOTIDE SEQUENCE [LARGE SCALE GENOMIC DNA]</scope>
    <source>
        <strain evidence="2">NIES 3699</strain>
    </source>
</reference>
<dbReference type="EMBL" id="BRXX01000521">
    <property type="protein sequence ID" value="GMI15487.1"/>
    <property type="molecule type" value="Genomic_DNA"/>
</dbReference>
<gene>
    <name evidence="1" type="ORF">TrVE_jg1639</name>
</gene>
<name>A0A9W7FMP4_9STRA</name>
<proteinExistence type="predicted"/>
<sequence>MTFPLLVLDSKTSWNAPSAPSSPTFIHLSSNLSYHLSSQVLSIVPAPLCTSAWLGTGPSLSSIRDYKTISSTFKPTSILTHFVRGALVALNPVVLGAIEGYQKHVQNVSKAYNAQTITAEQRDDMIADYSPFEDITASNLLTVDNLLLTLKQTAKAFFQTLLLRFTEKSLLTHLGGYSASGADTFNAYKFSSLSKFIKDPSLSLRRKVERKTSGLTIAYKMFFTYTKAKVLETTVGLIGEFTWMLGEEYLTFKYRVWADENKKKKGGDVGPLPYGKDLAPTRKTYAILGLINIATQMQAQVRARFFTYFMSSACAAIVAGMTKSPTFMNLGAVLGDTLVGVVF</sequence>
<organism evidence="1 2">
    <name type="scientific">Triparma verrucosa</name>
    <dbReference type="NCBI Taxonomy" id="1606542"/>
    <lineage>
        <taxon>Eukaryota</taxon>
        <taxon>Sar</taxon>
        <taxon>Stramenopiles</taxon>
        <taxon>Ochrophyta</taxon>
        <taxon>Bolidophyceae</taxon>
        <taxon>Parmales</taxon>
        <taxon>Triparmaceae</taxon>
        <taxon>Triparma</taxon>
    </lineage>
</organism>
<dbReference type="AlphaFoldDB" id="A0A9W7FMP4"/>
<evidence type="ECO:0000313" key="1">
    <source>
        <dbReference type="EMBL" id="GMI15487.1"/>
    </source>
</evidence>